<protein>
    <recommendedName>
        <fullName evidence="3">Lipoprotein</fullName>
    </recommendedName>
</protein>
<comment type="caution">
    <text evidence="1">The sequence shown here is derived from an EMBL/GenBank/DDBJ whole genome shotgun (WGS) entry which is preliminary data.</text>
</comment>
<evidence type="ECO:0000313" key="1">
    <source>
        <dbReference type="EMBL" id="MDI9256875.1"/>
    </source>
</evidence>
<dbReference type="RefSeq" id="WP_283238560.1">
    <property type="nucleotide sequence ID" value="NZ_JASGBP010000002.1"/>
</dbReference>
<dbReference type="PROSITE" id="PS51257">
    <property type="entry name" value="PROKAR_LIPOPROTEIN"/>
    <property type="match status" value="1"/>
</dbReference>
<gene>
    <name evidence="1" type="ORF">QHT84_05550</name>
</gene>
<evidence type="ECO:0008006" key="3">
    <source>
        <dbReference type="Google" id="ProtNLM"/>
    </source>
</evidence>
<name>A0ABT6XPG0_9FLAO</name>
<organism evidence="1 2">
    <name type="scientific">Flavobacterium sedimenticola</name>
    <dbReference type="NCBI Taxonomy" id="3043286"/>
    <lineage>
        <taxon>Bacteria</taxon>
        <taxon>Pseudomonadati</taxon>
        <taxon>Bacteroidota</taxon>
        <taxon>Flavobacteriia</taxon>
        <taxon>Flavobacteriales</taxon>
        <taxon>Flavobacteriaceae</taxon>
        <taxon>Flavobacterium</taxon>
    </lineage>
</organism>
<keyword evidence="2" id="KW-1185">Reference proteome</keyword>
<accession>A0ABT6XPG0</accession>
<dbReference type="EMBL" id="JASGBP010000002">
    <property type="protein sequence ID" value="MDI9256875.1"/>
    <property type="molecule type" value="Genomic_DNA"/>
</dbReference>
<sequence length="201" mass="23659">MKPIVFLSLIILISCSRKSTEMEDASTFSQVHINPKIKNEEVFGLLDSQKEYNMLEDTIQMKTSAVLYYSKRKEDLEIPYSYLYYKCRAEIINDTLVIRIGSTQYLSDHGIEIKYKNGKFQSLPFSTSDVTDSSEPKKTKDVFLLRNRKLILDKLDYKNGDTVFGRIHTEIEEAEKKKWHNKYYTYEYFADGYFKTKISEL</sequence>
<dbReference type="Proteomes" id="UP001230035">
    <property type="component" value="Unassembled WGS sequence"/>
</dbReference>
<evidence type="ECO:0000313" key="2">
    <source>
        <dbReference type="Proteomes" id="UP001230035"/>
    </source>
</evidence>
<reference evidence="1 2" key="1">
    <citation type="submission" date="2023-05" db="EMBL/GenBank/DDBJ databases">
        <title>Flavobacterium sedimenti sp. nov., isolated from the sediment.</title>
        <authorList>
            <person name="Wu N."/>
        </authorList>
    </citation>
    <scope>NUCLEOTIDE SEQUENCE [LARGE SCALE GENOMIC DNA]</scope>
    <source>
        <strain evidence="1 2">YZ-48</strain>
    </source>
</reference>
<proteinExistence type="predicted"/>